<evidence type="ECO:0000256" key="12">
    <source>
        <dbReference type="ARBA" id="ARBA00023180"/>
    </source>
</evidence>
<keyword evidence="6" id="KW-0677">Repeat</keyword>
<evidence type="ECO:0000256" key="9">
    <source>
        <dbReference type="ARBA" id="ARBA00022989"/>
    </source>
</evidence>
<feature type="domain" description="Cadherin" evidence="17">
    <location>
        <begin position="465"/>
        <end position="570"/>
    </location>
</feature>
<feature type="transmembrane region" description="Helical" evidence="15">
    <location>
        <begin position="691"/>
        <end position="717"/>
    </location>
</feature>
<dbReference type="PROSITE" id="PS00232">
    <property type="entry name" value="CADHERIN_1"/>
    <property type="match status" value="3"/>
</dbReference>
<evidence type="ECO:0000313" key="18">
    <source>
        <dbReference type="EMBL" id="KOF95160.1"/>
    </source>
</evidence>
<dbReference type="FunFam" id="2.60.40.60:FF:000092">
    <property type="entry name" value="Protocadherin 8"/>
    <property type="match status" value="1"/>
</dbReference>
<feature type="signal peptide" evidence="16">
    <location>
        <begin position="1"/>
        <end position="20"/>
    </location>
</feature>
<evidence type="ECO:0000256" key="10">
    <source>
        <dbReference type="ARBA" id="ARBA00023136"/>
    </source>
</evidence>
<dbReference type="InterPro" id="IPR020894">
    <property type="entry name" value="Cadherin_CS"/>
</dbReference>
<evidence type="ECO:0000256" key="8">
    <source>
        <dbReference type="ARBA" id="ARBA00022889"/>
    </source>
</evidence>
<comment type="subcellular location">
    <subcellularLocation>
        <location evidence="1">Cell membrane</location>
        <topology evidence="1">Single-pass type I membrane protein</topology>
    </subcellularLocation>
</comment>
<dbReference type="PROSITE" id="PS50268">
    <property type="entry name" value="CADHERIN_2"/>
    <property type="match status" value="6"/>
</dbReference>
<accession>A0A0L8I275</accession>
<keyword evidence="7 13" id="KW-0106">Calcium</keyword>
<sequence>MIRNILSLYLLDMLLFSVVSLDITYHINEENNPHAYIGDIAADSNMSHFFKHQQHNLVTFTQLQRKVSSGSHLFNVTNLGKLYTTQTLDAESLCTINKECFKIVRIAVRKRKTYVKILKVKVIIKDINDHGPEFPESEINLQFDENDREGTKKPIPNAIDRDITIQNSRIAYELKENIDDPFSLSLSKDYDGTFIPEIVLQGKLDRERKKHYMLKLIAKDNGIPPNENILHFQISVTDSNDNKPLFSQKVYNISIMNKHPKSKPILVLEATDLDSGTNGKIAFNYSPKTPIEIRKYFELKKASGELFVNEYFKIDTKKSYKLFVEAKDGGKPPLSSTTVILISKESNHNIAPKIDIDFVFPLSESSTALLEDIKVGSFIAYVIITDNDIEENGQINCNLEHETFGIFEMGSHEYKMTTKCPLDRETKDRYDIVLVCQDMGFPPLKSEKQFSIEVLDVNDVEPHFTKETFQFLTYENQKVDFPIGFINATDPDLGDGGQLTYSIINDNNNDNIPFQLTKYGFISTSQPIDREMKDIYKFQVLVKDNGTPSLNDTANIVIEILDKNDNAPYFTFPNNDPYNLDVHYHPHSKKDITILKASDKDTGNNAFLTYGILKSNDKNMLTVNSYTGVLSFSRIININDAGTYELQFMVKDSGTPVQSATTVIMLTLHVSNDTFPMQAATHLLSGNDLNIIWVIIIVAAAVILSVGIVVCLTMCVFRCINHIKSSPSTSDNHKILTGSKMRSMPYETKNPVAFTRNTEDTYNRNCQTMSSKSHYYPEMEKTINECKFSATARKLPPIPQPIDQPSKESSDEHGENISTKSINYMSNTLPCQWPSESTWDERYTRNFSDISITSEFDESKPDVPPKPNLLQNQDTYLEPMYLTK</sequence>
<evidence type="ECO:0000256" key="13">
    <source>
        <dbReference type="PROSITE-ProRule" id="PRU00043"/>
    </source>
</evidence>
<keyword evidence="3" id="KW-0245">EGF-like domain</keyword>
<dbReference type="InterPro" id="IPR050174">
    <property type="entry name" value="Protocadherin/Cadherin-CA"/>
</dbReference>
<dbReference type="FunFam" id="2.60.40.60:FF:000002">
    <property type="entry name" value="Protocadherin alpha 2"/>
    <property type="match status" value="1"/>
</dbReference>
<dbReference type="GO" id="GO:0007156">
    <property type="term" value="P:homophilic cell adhesion via plasma membrane adhesion molecules"/>
    <property type="evidence" value="ECO:0007669"/>
    <property type="project" value="InterPro"/>
</dbReference>
<keyword evidence="2" id="KW-1003">Cell membrane</keyword>
<evidence type="ECO:0000259" key="17">
    <source>
        <dbReference type="PROSITE" id="PS50268"/>
    </source>
</evidence>
<feature type="region of interest" description="Disordered" evidence="14">
    <location>
        <begin position="854"/>
        <end position="873"/>
    </location>
</feature>
<keyword evidence="12" id="KW-0325">Glycoprotein</keyword>
<dbReference type="PANTHER" id="PTHR24028:SF146">
    <property type="entry name" value="CADHERIN 96CB, ISOFORM D-RELATED"/>
    <property type="match status" value="1"/>
</dbReference>
<dbReference type="GO" id="GO:0005509">
    <property type="term" value="F:calcium ion binding"/>
    <property type="evidence" value="ECO:0007669"/>
    <property type="project" value="UniProtKB-UniRule"/>
</dbReference>
<feature type="domain" description="Cadherin" evidence="17">
    <location>
        <begin position="247"/>
        <end position="354"/>
    </location>
</feature>
<evidence type="ECO:0000256" key="16">
    <source>
        <dbReference type="SAM" id="SignalP"/>
    </source>
</evidence>
<feature type="compositionally biased region" description="Basic and acidic residues" evidence="14">
    <location>
        <begin position="805"/>
        <end position="815"/>
    </location>
</feature>
<evidence type="ECO:0000256" key="15">
    <source>
        <dbReference type="SAM" id="Phobius"/>
    </source>
</evidence>
<dbReference type="SUPFAM" id="SSF49313">
    <property type="entry name" value="Cadherin-like"/>
    <property type="match status" value="5"/>
</dbReference>
<feature type="domain" description="Cadherin" evidence="17">
    <location>
        <begin position="41"/>
        <end position="134"/>
    </location>
</feature>
<evidence type="ECO:0000256" key="7">
    <source>
        <dbReference type="ARBA" id="ARBA00022837"/>
    </source>
</evidence>
<evidence type="ECO:0000256" key="14">
    <source>
        <dbReference type="SAM" id="MobiDB-lite"/>
    </source>
</evidence>
<dbReference type="OrthoDB" id="6252479at2759"/>
<evidence type="ECO:0000256" key="4">
    <source>
        <dbReference type="ARBA" id="ARBA00022692"/>
    </source>
</evidence>
<evidence type="ECO:0000256" key="3">
    <source>
        <dbReference type="ARBA" id="ARBA00022536"/>
    </source>
</evidence>
<dbReference type="AlphaFoldDB" id="A0A0L8I275"/>
<dbReference type="EMBL" id="KQ416788">
    <property type="protein sequence ID" value="KOF95160.1"/>
    <property type="molecule type" value="Genomic_DNA"/>
</dbReference>
<keyword evidence="11" id="KW-1015">Disulfide bond</keyword>
<reference evidence="18" key="1">
    <citation type="submission" date="2015-07" db="EMBL/GenBank/DDBJ databases">
        <title>MeaNS - Measles Nucleotide Surveillance Program.</title>
        <authorList>
            <person name="Tran T."/>
            <person name="Druce J."/>
        </authorList>
    </citation>
    <scope>NUCLEOTIDE SEQUENCE</scope>
    <source>
        <strain evidence="18">UCB-OBI-ISO-001</strain>
        <tissue evidence="18">Gonad</tissue>
    </source>
</reference>
<dbReference type="FunFam" id="2.60.40.60:FF:000037">
    <property type="entry name" value="FAT atypical cadherin 1"/>
    <property type="match status" value="1"/>
</dbReference>
<keyword evidence="10 15" id="KW-0472">Membrane</keyword>
<feature type="domain" description="Cadherin" evidence="17">
    <location>
        <begin position="135"/>
        <end position="246"/>
    </location>
</feature>
<gene>
    <name evidence="18" type="ORF">OCBIM_22039316mg</name>
</gene>
<evidence type="ECO:0000256" key="2">
    <source>
        <dbReference type="ARBA" id="ARBA00022475"/>
    </source>
</evidence>
<name>A0A0L8I275_OCTBM</name>
<keyword evidence="5 16" id="KW-0732">Signal</keyword>
<feature type="domain" description="Cadherin" evidence="17">
    <location>
        <begin position="574"/>
        <end position="678"/>
    </location>
</feature>
<proteinExistence type="predicted"/>
<dbReference type="PRINTS" id="PR00205">
    <property type="entry name" value="CADHERIN"/>
</dbReference>
<protein>
    <recommendedName>
        <fullName evidence="17">Cadherin domain-containing protein</fullName>
    </recommendedName>
</protein>
<dbReference type="GO" id="GO:0005886">
    <property type="term" value="C:plasma membrane"/>
    <property type="evidence" value="ECO:0007669"/>
    <property type="project" value="UniProtKB-SubCell"/>
</dbReference>
<feature type="region of interest" description="Disordered" evidence="14">
    <location>
        <begin position="795"/>
        <end position="815"/>
    </location>
</feature>
<feature type="chain" id="PRO_5005584174" description="Cadherin domain-containing protein" evidence="16">
    <location>
        <begin position="21"/>
        <end position="884"/>
    </location>
</feature>
<evidence type="ECO:0000256" key="5">
    <source>
        <dbReference type="ARBA" id="ARBA00022729"/>
    </source>
</evidence>
<feature type="domain" description="Cadherin" evidence="17">
    <location>
        <begin position="361"/>
        <end position="464"/>
    </location>
</feature>
<keyword evidence="9 15" id="KW-1133">Transmembrane helix</keyword>
<dbReference type="InterPro" id="IPR002126">
    <property type="entry name" value="Cadherin-like_dom"/>
</dbReference>
<dbReference type="FunFam" id="2.60.40.60:FF:000007">
    <property type="entry name" value="Protocadherin alpha 2"/>
    <property type="match status" value="1"/>
</dbReference>
<dbReference type="PANTHER" id="PTHR24028">
    <property type="entry name" value="CADHERIN-87A"/>
    <property type="match status" value="1"/>
</dbReference>
<evidence type="ECO:0000256" key="1">
    <source>
        <dbReference type="ARBA" id="ARBA00004251"/>
    </source>
</evidence>
<organism evidence="18">
    <name type="scientific">Octopus bimaculoides</name>
    <name type="common">California two-spotted octopus</name>
    <dbReference type="NCBI Taxonomy" id="37653"/>
    <lineage>
        <taxon>Eukaryota</taxon>
        <taxon>Metazoa</taxon>
        <taxon>Spiralia</taxon>
        <taxon>Lophotrochozoa</taxon>
        <taxon>Mollusca</taxon>
        <taxon>Cephalopoda</taxon>
        <taxon>Coleoidea</taxon>
        <taxon>Octopodiformes</taxon>
        <taxon>Octopoda</taxon>
        <taxon>Incirrata</taxon>
        <taxon>Octopodidae</taxon>
        <taxon>Octopus</taxon>
    </lineage>
</organism>
<evidence type="ECO:0000256" key="11">
    <source>
        <dbReference type="ARBA" id="ARBA00023157"/>
    </source>
</evidence>
<dbReference type="InterPro" id="IPR015919">
    <property type="entry name" value="Cadherin-like_sf"/>
</dbReference>
<dbReference type="Gene3D" id="2.60.40.60">
    <property type="entry name" value="Cadherins"/>
    <property type="match status" value="6"/>
</dbReference>
<keyword evidence="8" id="KW-0130">Cell adhesion</keyword>
<keyword evidence="4 15" id="KW-0812">Transmembrane</keyword>
<dbReference type="Pfam" id="PF00028">
    <property type="entry name" value="Cadherin"/>
    <property type="match status" value="5"/>
</dbReference>
<dbReference type="CDD" id="cd11304">
    <property type="entry name" value="Cadherin_repeat"/>
    <property type="match status" value="5"/>
</dbReference>
<dbReference type="SMART" id="SM00112">
    <property type="entry name" value="CA"/>
    <property type="match status" value="5"/>
</dbReference>
<evidence type="ECO:0000256" key="6">
    <source>
        <dbReference type="ARBA" id="ARBA00022737"/>
    </source>
</evidence>